<dbReference type="EMBL" id="JASJUS010000002">
    <property type="protein sequence ID" value="MDL2075498.1"/>
    <property type="molecule type" value="Genomic_DNA"/>
</dbReference>
<keyword evidence="1" id="KW-1133">Transmembrane helix</keyword>
<keyword evidence="1" id="KW-0472">Membrane</keyword>
<keyword evidence="1" id="KW-0812">Transmembrane</keyword>
<accession>A0ABT7ISD4</accession>
<evidence type="ECO:0000256" key="1">
    <source>
        <dbReference type="SAM" id="Phobius"/>
    </source>
</evidence>
<comment type="caution">
    <text evidence="2">The sequence shown here is derived from an EMBL/GenBank/DDBJ whole genome shotgun (WGS) entry which is preliminary data.</text>
</comment>
<gene>
    <name evidence="2" type="ORF">QNN03_03475</name>
</gene>
<feature type="transmembrane region" description="Helical" evidence="1">
    <location>
        <begin position="7"/>
        <end position="26"/>
    </location>
</feature>
<evidence type="ECO:0000313" key="2">
    <source>
        <dbReference type="EMBL" id="MDL2075498.1"/>
    </source>
</evidence>
<dbReference type="Proteomes" id="UP001241926">
    <property type="component" value="Unassembled WGS sequence"/>
</dbReference>
<reference evidence="2 3" key="1">
    <citation type="submission" date="2023-05" db="EMBL/GenBank/DDBJ databases">
        <title>Streptomyces fuscus sp. nov., a brown-black pigment producing actinomyces isolated from dry sand of Sea duck farm.</title>
        <authorList>
            <person name="Xie J."/>
            <person name="Shen N."/>
        </authorList>
    </citation>
    <scope>NUCLEOTIDE SEQUENCE [LARGE SCALE GENOMIC DNA]</scope>
    <source>
        <strain evidence="2 3">GXMU-J15</strain>
    </source>
</reference>
<proteinExistence type="predicted"/>
<name>A0ABT7ISD4_9ACTN</name>
<keyword evidence="3" id="KW-1185">Reference proteome</keyword>
<organism evidence="2 3">
    <name type="scientific">Streptomyces fuscus</name>
    <dbReference type="NCBI Taxonomy" id="3048495"/>
    <lineage>
        <taxon>Bacteria</taxon>
        <taxon>Bacillati</taxon>
        <taxon>Actinomycetota</taxon>
        <taxon>Actinomycetes</taxon>
        <taxon>Kitasatosporales</taxon>
        <taxon>Streptomycetaceae</taxon>
        <taxon>Streptomyces</taxon>
    </lineage>
</organism>
<sequence length="61" mass="6538">MNPNLRIFLTIFCYISAVMGVVTAVLNASQKPAETTTAVVSGVIGVVFLFAGMALSRRPRH</sequence>
<evidence type="ECO:0000313" key="3">
    <source>
        <dbReference type="Proteomes" id="UP001241926"/>
    </source>
</evidence>
<protein>
    <submittedName>
        <fullName evidence="2">Uncharacterized protein</fullName>
    </submittedName>
</protein>
<feature type="transmembrane region" description="Helical" evidence="1">
    <location>
        <begin position="38"/>
        <end position="56"/>
    </location>
</feature>
<dbReference type="RefSeq" id="WP_250747840.1">
    <property type="nucleotide sequence ID" value="NZ_JASJUS010000002.1"/>
</dbReference>